<dbReference type="EMBL" id="JADNRY010000034">
    <property type="protein sequence ID" value="KAF9071168.1"/>
    <property type="molecule type" value="Genomic_DNA"/>
</dbReference>
<feature type="compositionally biased region" description="Polar residues" evidence="2">
    <location>
        <begin position="92"/>
        <end position="109"/>
    </location>
</feature>
<dbReference type="PANTHER" id="PTHR10039">
    <property type="entry name" value="AMELOGENIN"/>
    <property type="match status" value="1"/>
</dbReference>
<reference evidence="4" key="1">
    <citation type="submission" date="2020-11" db="EMBL/GenBank/DDBJ databases">
        <authorList>
            <consortium name="DOE Joint Genome Institute"/>
            <person name="Ahrendt S."/>
            <person name="Riley R."/>
            <person name="Andreopoulos W."/>
            <person name="Labutti K."/>
            <person name="Pangilinan J."/>
            <person name="Ruiz-Duenas F.J."/>
            <person name="Barrasa J.M."/>
            <person name="Sanchez-Garcia M."/>
            <person name="Camarero S."/>
            <person name="Miyauchi S."/>
            <person name="Serrano A."/>
            <person name="Linde D."/>
            <person name="Babiker R."/>
            <person name="Drula E."/>
            <person name="Ayuso-Fernandez I."/>
            <person name="Pacheco R."/>
            <person name="Padilla G."/>
            <person name="Ferreira P."/>
            <person name="Barriuso J."/>
            <person name="Kellner H."/>
            <person name="Castanera R."/>
            <person name="Alfaro M."/>
            <person name="Ramirez L."/>
            <person name="Pisabarro A.G."/>
            <person name="Kuo A."/>
            <person name="Tritt A."/>
            <person name="Lipzen A."/>
            <person name="He G."/>
            <person name="Yan M."/>
            <person name="Ng V."/>
            <person name="Cullen D."/>
            <person name="Martin F."/>
            <person name="Rosso M.-N."/>
            <person name="Henrissat B."/>
            <person name="Hibbett D."/>
            <person name="Martinez A.T."/>
            <person name="Grigoriev I.V."/>
        </authorList>
    </citation>
    <scope>NUCLEOTIDE SEQUENCE</scope>
    <source>
        <strain evidence="4">AH 40177</strain>
    </source>
</reference>
<feature type="compositionally biased region" description="Polar residues" evidence="2">
    <location>
        <begin position="119"/>
        <end position="129"/>
    </location>
</feature>
<keyword evidence="1" id="KW-0677">Repeat</keyword>
<gene>
    <name evidence="4" type="ORF">BDP27DRAFT_533464</name>
</gene>
<evidence type="ECO:0000313" key="5">
    <source>
        <dbReference type="Proteomes" id="UP000772434"/>
    </source>
</evidence>
<dbReference type="InterPro" id="IPR056884">
    <property type="entry name" value="NPHP3-like_N"/>
</dbReference>
<dbReference type="PANTHER" id="PTHR10039:SF17">
    <property type="entry name" value="FUNGAL STAND N-TERMINAL GOODBYE DOMAIN-CONTAINING PROTEIN-RELATED"/>
    <property type="match status" value="1"/>
</dbReference>
<feature type="domain" description="Nephrocystin 3-like N-terminal" evidence="3">
    <location>
        <begin position="229"/>
        <end position="386"/>
    </location>
</feature>
<dbReference type="InterPro" id="IPR027417">
    <property type="entry name" value="P-loop_NTPase"/>
</dbReference>
<evidence type="ECO:0000259" key="3">
    <source>
        <dbReference type="Pfam" id="PF24883"/>
    </source>
</evidence>
<accession>A0A9P5PWC7</accession>
<dbReference type="SUPFAM" id="SSF52540">
    <property type="entry name" value="P-loop containing nucleoside triphosphate hydrolases"/>
    <property type="match status" value="1"/>
</dbReference>
<dbReference type="AlphaFoldDB" id="A0A9P5PWC7"/>
<proteinExistence type="predicted"/>
<feature type="region of interest" description="Disordered" evidence="2">
    <location>
        <begin position="66"/>
        <end position="129"/>
    </location>
</feature>
<protein>
    <recommendedName>
        <fullName evidence="3">Nephrocystin 3-like N-terminal domain-containing protein</fullName>
    </recommendedName>
</protein>
<dbReference type="Proteomes" id="UP000772434">
    <property type="component" value="Unassembled WGS sequence"/>
</dbReference>
<organism evidence="4 5">
    <name type="scientific">Rhodocollybia butyracea</name>
    <dbReference type="NCBI Taxonomy" id="206335"/>
    <lineage>
        <taxon>Eukaryota</taxon>
        <taxon>Fungi</taxon>
        <taxon>Dikarya</taxon>
        <taxon>Basidiomycota</taxon>
        <taxon>Agaricomycotina</taxon>
        <taxon>Agaricomycetes</taxon>
        <taxon>Agaricomycetidae</taxon>
        <taxon>Agaricales</taxon>
        <taxon>Marasmiineae</taxon>
        <taxon>Omphalotaceae</taxon>
        <taxon>Rhodocollybia</taxon>
    </lineage>
</organism>
<dbReference type="Gene3D" id="3.40.50.300">
    <property type="entry name" value="P-loop containing nucleotide triphosphate hydrolases"/>
    <property type="match status" value="1"/>
</dbReference>
<dbReference type="Pfam" id="PF24883">
    <property type="entry name" value="NPHP3_N"/>
    <property type="match status" value="1"/>
</dbReference>
<evidence type="ECO:0000256" key="2">
    <source>
        <dbReference type="SAM" id="MobiDB-lite"/>
    </source>
</evidence>
<evidence type="ECO:0000256" key="1">
    <source>
        <dbReference type="ARBA" id="ARBA00022737"/>
    </source>
</evidence>
<sequence length="835" mass="94822">MNFPTAMHKLCMLHPVSTSFLHCQSEACLCFPAPLPSSMSIFENSHHFEVIGGKFYAVTGDVNIEKASSSSSSNVQTSGVQRSNRRGARYTPYTNSASTEPPARSTSPVASHVLEAEKSSNSGPLMTSDTSKVVTRQFLSLPPSPRIDIDTSPIQRTEYTERSDGYLPPNYSQPTTTINDCTFVSNTRQGEKGIDRLHNMAALEALHDSADSYPQPQCHPETRTKMLEDLQEWSRETDPAHRIMWLFGPAGAGKSAIMRTLSNQLQSDGRLGGCFFFKRGHPTRGNAKVLFVTIAYQLALDVPWLRDPISQVVEHNPSVLARSFDIQLQKLIFEPCHMHPNQIPLTILIDGLDECEDQGVHLNTLRTIRKCFTDHPLPLRFIIASRPEPHIREMFESPVYHGVYQPFKIEQSFHDVQTYFLDEFARIHHEHRQTMSTISLPWPLPQVMDKLVSKSSGYFIYASTVIKFIDDQYYRPTERLAIVMQDQIGSDSPFDMLDQLYINILSTVPNAKRPKLMQMLCALVNFDKLTPDRLDKLLGLEIGDTCLFLRSLHSIFHVPGKEQDIYSHHASFYDFLRDPNRSQDFYACAVHHCMDLAGSMLRFFACLYDQNGFWGSFQYILNKLLHFIPSLPPSEELLPLIQNAITPACISESYLVEELLEMMLAWIKKIHPVPGYHIQLWEAYGYMKFMLFKDFSTSRGSIDKSIEMSSSFAHAISSQSGGLLHFLHSIVLMRTDEFNAIRSLLDVSWSDLLSNISWLHSTIGKDEELWNSLCSYIVGLSFNGEIFPWPSLSRDLARQCIRIGKNTCAGKLEDYRSVQALQIIHHTPTIFLTTL</sequence>
<keyword evidence="5" id="KW-1185">Reference proteome</keyword>
<comment type="caution">
    <text evidence="4">The sequence shown here is derived from an EMBL/GenBank/DDBJ whole genome shotgun (WGS) entry which is preliminary data.</text>
</comment>
<dbReference type="OrthoDB" id="3027122at2759"/>
<evidence type="ECO:0000313" key="4">
    <source>
        <dbReference type="EMBL" id="KAF9071168.1"/>
    </source>
</evidence>
<name>A0A9P5PWC7_9AGAR</name>